<evidence type="ECO:0000256" key="8">
    <source>
        <dbReference type="SAM" id="MobiDB-lite"/>
    </source>
</evidence>
<evidence type="ECO:0000313" key="10">
    <source>
        <dbReference type="EMBL" id="KAK3799992.1"/>
    </source>
</evidence>
<dbReference type="EMBL" id="JAWDGP010000505">
    <property type="protein sequence ID" value="KAK3799992.1"/>
    <property type="molecule type" value="Genomic_DNA"/>
</dbReference>
<evidence type="ECO:0000313" key="11">
    <source>
        <dbReference type="Proteomes" id="UP001283361"/>
    </source>
</evidence>
<keyword evidence="2" id="KW-0698">rRNA processing</keyword>
<dbReference type="GO" id="GO:0006364">
    <property type="term" value="P:rRNA processing"/>
    <property type="evidence" value="ECO:0007669"/>
    <property type="project" value="UniProtKB-KW"/>
</dbReference>
<dbReference type="FunFam" id="3.30.420.10:FF:000007">
    <property type="entry name" value="Interferon-stimulated exonuclease gene 20"/>
    <property type="match status" value="1"/>
</dbReference>
<reference evidence="10" key="1">
    <citation type="journal article" date="2023" name="G3 (Bethesda)">
        <title>A reference genome for the long-term kleptoplast-retaining sea slug Elysia crispata morphotype clarki.</title>
        <authorList>
            <person name="Eastman K.E."/>
            <person name="Pendleton A.L."/>
            <person name="Shaikh M.A."/>
            <person name="Suttiyut T."/>
            <person name="Ogas R."/>
            <person name="Tomko P."/>
            <person name="Gavelis G."/>
            <person name="Widhalm J.R."/>
            <person name="Wisecaver J.H."/>
        </authorList>
    </citation>
    <scope>NUCLEOTIDE SEQUENCE</scope>
    <source>
        <strain evidence="10">ECLA1</strain>
    </source>
</reference>
<keyword evidence="4" id="KW-0378">Hydrolase</keyword>
<dbReference type="Gene3D" id="3.30.420.10">
    <property type="entry name" value="Ribonuclease H-like superfamily/Ribonuclease H"/>
    <property type="match status" value="1"/>
</dbReference>
<evidence type="ECO:0000256" key="6">
    <source>
        <dbReference type="ARBA" id="ARBA00023242"/>
    </source>
</evidence>
<keyword evidence="5" id="KW-0269">Exonuclease</keyword>
<dbReference type="Pfam" id="PF00929">
    <property type="entry name" value="RNase_T"/>
    <property type="match status" value="1"/>
</dbReference>
<evidence type="ECO:0000256" key="2">
    <source>
        <dbReference type="ARBA" id="ARBA00022552"/>
    </source>
</evidence>
<evidence type="ECO:0000259" key="9">
    <source>
        <dbReference type="SMART" id="SM00479"/>
    </source>
</evidence>
<dbReference type="SMART" id="SM00479">
    <property type="entry name" value="EXOIII"/>
    <property type="match status" value="1"/>
</dbReference>
<proteinExistence type="predicted"/>
<feature type="domain" description="Exonuclease" evidence="9">
    <location>
        <begin position="418"/>
        <end position="583"/>
    </location>
</feature>
<dbReference type="GO" id="GO:0005634">
    <property type="term" value="C:nucleus"/>
    <property type="evidence" value="ECO:0007669"/>
    <property type="project" value="UniProtKB-SubCell"/>
</dbReference>
<organism evidence="10 11">
    <name type="scientific">Elysia crispata</name>
    <name type="common">lettuce slug</name>
    <dbReference type="NCBI Taxonomy" id="231223"/>
    <lineage>
        <taxon>Eukaryota</taxon>
        <taxon>Metazoa</taxon>
        <taxon>Spiralia</taxon>
        <taxon>Lophotrochozoa</taxon>
        <taxon>Mollusca</taxon>
        <taxon>Gastropoda</taxon>
        <taxon>Heterobranchia</taxon>
        <taxon>Euthyneura</taxon>
        <taxon>Panpulmonata</taxon>
        <taxon>Sacoglossa</taxon>
        <taxon>Placobranchoidea</taxon>
        <taxon>Plakobranchidae</taxon>
        <taxon>Elysia</taxon>
    </lineage>
</organism>
<feature type="compositionally biased region" description="Polar residues" evidence="8">
    <location>
        <begin position="245"/>
        <end position="257"/>
    </location>
</feature>
<dbReference type="PANTHER" id="PTHR12801:SF45">
    <property type="entry name" value="RNA EXONUCLEASE 4"/>
    <property type="match status" value="1"/>
</dbReference>
<dbReference type="InterPro" id="IPR036397">
    <property type="entry name" value="RNaseH_sf"/>
</dbReference>
<feature type="region of interest" description="Disordered" evidence="8">
    <location>
        <begin position="37"/>
        <end position="63"/>
    </location>
</feature>
<accession>A0AAE1B7A4</accession>
<keyword evidence="3" id="KW-0540">Nuclease</keyword>
<dbReference type="PANTHER" id="PTHR12801">
    <property type="entry name" value="RNA EXONUCLEASE REXO1 / RECO3 FAMILY MEMBER-RELATED"/>
    <property type="match status" value="1"/>
</dbReference>
<dbReference type="Proteomes" id="UP001283361">
    <property type="component" value="Unassembled WGS sequence"/>
</dbReference>
<feature type="region of interest" description="Disordered" evidence="8">
    <location>
        <begin position="1"/>
        <end position="20"/>
    </location>
</feature>
<dbReference type="InterPro" id="IPR013520">
    <property type="entry name" value="Ribonucl_H"/>
</dbReference>
<comment type="function">
    <text evidence="7">Exoribonuclease involved in ribosome biosynthesis. Involved in the processing of ITS1, the internal transcribed spacer localized between the 18S and 5.8S rRNAs.</text>
</comment>
<protein>
    <recommendedName>
        <fullName evidence="9">Exonuclease domain-containing protein</fullName>
    </recommendedName>
</protein>
<dbReference type="GO" id="GO:0003676">
    <property type="term" value="F:nucleic acid binding"/>
    <property type="evidence" value="ECO:0007669"/>
    <property type="project" value="InterPro"/>
</dbReference>
<evidence type="ECO:0000256" key="4">
    <source>
        <dbReference type="ARBA" id="ARBA00022801"/>
    </source>
</evidence>
<feature type="region of interest" description="Disordered" evidence="8">
    <location>
        <begin position="296"/>
        <end position="329"/>
    </location>
</feature>
<gene>
    <name evidence="10" type="ORF">RRG08_035591</name>
</gene>
<evidence type="ECO:0000256" key="1">
    <source>
        <dbReference type="ARBA" id="ARBA00004123"/>
    </source>
</evidence>
<evidence type="ECO:0000256" key="3">
    <source>
        <dbReference type="ARBA" id="ARBA00022722"/>
    </source>
</evidence>
<feature type="region of interest" description="Disordered" evidence="8">
    <location>
        <begin position="234"/>
        <end position="257"/>
    </location>
</feature>
<comment type="caution">
    <text evidence="10">The sequence shown here is derived from an EMBL/GenBank/DDBJ whole genome shotgun (WGS) entry which is preliminary data.</text>
</comment>
<dbReference type="InterPro" id="IPR012337">
    <property type="entry name" value="RNaseH-like_sf"/>
</dbReference>
<evidence type="ECO:0000256" key="5">
    <source>
        <dbReference type="ARBA" id="ARBA00022839"/>
    </source>
</evidence>
<keyword evidence="11" id="KW-1185">Reference proteome</keyword>
<comment type="subcellular location">
    <subcellularLocation>
        <location evidence="1">Nucleus</location>
    </subcellularLocation>
</comment>
<evidence type="ECO:0000256" key="7">
    <source>
        <dbReference type="ARBA" id="ARBA00025599"/>
    </source>
</evidence>
<sequence>MSVARENYTSGSVKSKGVLTRKQLAKAKTGCSKSIGEINASRKKGSRTRGCVDQVQRTKKRDSGVTVNSTKKLKDKNRTSEVVDALEPRCQPTLSSSDTIIREEAVPRVMRDRKSSCDELKGELIKQNSESKGTKLNHEQFVSDKDNECFQMSNTGLLTDFERFVMENKDKDFQDTCFPSKVGEECNLCDSPSTNYDGINNTVSLCRVGNRLYSVSSFSSLYSNESHVKIPRRRLSSLSDGPDSHVSSLKSDTSGSGESFVNKFGLSMIGNRLGSMSSFSSLDSLAHELKSKALRSKRQKRRLSSLSDSVDSQELASAPKNAKRSDEKAGALNLFSSSNSIDRNDNCERASPQVSFVGEDQDRAMCIFDLEKDNDGAILGFQDESIRGDVKDTESEKQGPHSVQSAWLILCTNIPDWMYVAVDCEMVGTGPKGKNSVLGRCSIVDYRGNVVYDKFVQPDVPITDYRTKWSGILPSHLAGALPIAEALEEIYKILANKIIVGHSVYNDFRALKMSPPFYTVRDTAQCKTLVRLAGLEGQGNGLKKLTEALLDRKIQMGSSGHCSVEDARATLDLFKLVRQEFEAELYLKWDKKSNKQTISALAGFVQKAHATRGLQIRVDSNGDSQFLGDEYWPSNVTGDGNLVTA</sequence>
<name>A0AAE1B7A4_9GAST</name>
<dbReference type="InterPro" id="IPR047021">
    <property type="entry name" value="REXO1/3/4-like"/>
</dbReference>
<dbReference type="AlphaFoldDB" id="A0AAE1B7A4"/>
<keyword evidence="6" id="KW-0539">Nucleus</keyword>
<dbReference type="GO" id="GO:0004527">
    <property type="term" value="F:exonuclease activity"/>
    <property type="evidence" value="ECO:0007669"/>
    <property type="project" value="UniProtKB-KW"/>
</dbReference>
<dbReference type="SUPFAM" id="SSF53098">
    <property type="entry name" value="Ribonuclease H-like"/>
    <property type="match status" value="1"/>
</dbReference>